<evidence type="ECO:0000256" key="2">
    <source>
        <dbReference type="SAM" id="Phobius"/>
    </source>
</evidence>
<proteinExistence type="predicted"/>
<evidence type="ECO:0008006" key="5">
    <source>
        <dbReference type="Google" id="ProtNLM"/>
    </source>
</evidence>
<gene>
    <name evidence="3" type="ORF">CBP36_19835</name>
</gene>
<accession>A0A240UJL7</accession>
<dbReference type="CDD" id="cd16431">
    <property type="entry name" value="IcmE"/>
    <property type="match status" value="1"/>
</dbReference>
<dbReference type="EMBL" id="CP021367">
    <property type="protein sequence ID" value="ART61219.1"/>
    <property type="molecule type" value="Genomic_DNA"/>
</dbReference>
<dbReference type="Gene3D" id="2.40.128.260">
    <property type="entry name" value="Type IV secretion system, VirB10/TraB/TrbI"/>
    <property type="match status" value="1"/>
</dbReference>
<dbReference type="AlphaFoldDB" id="A0A240UJL7"/>
<feature type="compositionally biased region" description="Acidic residues" evidence="1">
    <location>
        <begin position="7"/>
        <end position="18"/>
    </location>
</feature>
<sequence>MNNNTENDADLYGDEDVGANEVGNGPKNPSPNTKLENISALTQNTSTKKVIVITIGAVFLIAGLILIMMRSSNKPQSLPKDIQGVSVGNTPTLQPAKNDALANSDQYRQMVDNVNSERSEKALRDGLSVQPMAAATEQSLRDVPGIREGQGVGPTPGMIPPPQIQAPVNNQVQGPAQQSPEQQAQTARAQEAILSLMAERPRGTQTFQLASTALAAGLGAGEKGGTSELNKPASSDPAAAEAKRMTLIAAGTMESVRMDTSINTDLPGSFSGTILTGKYAGSKVVGSASRKAYLAAIEFKSISIPNSGITLKINAIGIDAATNEAGTATDVDKKLITKYGLKPLAAGLAAIGEAIQGSGTTVVVNGGSTVQQTEEITGKKATKIAVGAAAKQLTTDADGMDTVPTVRVEKGTIIGILFTEDVIYKTDQ</sequence>
<feature type="transmembrane region" description="Helical" evidence="2">
    <location>
        <begin position="50"/>
        <end position="69"/>
    </location>
</feature>
<keyword evidence="2" id="KW-0812">Transmembrane</keyword>
<feature type="region of interest" description="Disordered" evidence="1">
    <location>
        <begin position="144"/>
        <end position="188"/>
    </location>
</feature>
<geneLocation type="plasmid" evidence="3 4">
    <name>pACP4.1</name>
</geneLocation>
<dbReference type="InterPro" id="IPR042217">
    <property type="entry name" value="T4SS_VirB10/TrbI"/>
</dbReference>
<dbReference type="InterPro" id="IPR049855">
    <property type="entry name" value="DotG/IcmE-like_C"/>
</dbReference>
<feature type="compositionally biased region" description="Polar residues" evidence="1">
    <location>
        <begin position="166"/>
        <end position="180"/>
    </location>
</feature>
<keyword evidence="3" id="KW-0614">Plasmid</keyword>
<keyword evidence="2" id="KW-1133">Transmembrane helix</keyword>
<evidence type="ECO:0000256" key="1">
    <source>
        <dbReference type="SAM" id="MobiDB-lite"/>
    </source>
</evidence>
<organism evidence="3 4">
    <name type="scientific">Acidovorax carolinensis</name>
    <dbReference type="NCBI Taxonomy" id="553814"/>
    <lineage>
        <taxon>Bacteria</taxon>
        <taxon>Pseudomonadati</taxon>
        <taxon>Pseudomonadota</taxon>
        <taxon>Betaproteobacteria</taxon>
        <taxon>Burkholderiales</taxon>
        <taxon>Comamonadaceae</taxon>
        <taxon>Acidovorax</taxon>
    </lineage>
</organism>
<keyword evidence="2" id="KW-0472">Membrane</keyword>
<dbReference type="KEGG" id="acis:CBP35_19800"/>
<dbReference type="Proteomes" id="UP000194440">
    <property type="component" value="Plasmid pACP4.1"/>
</dbReference>
<dbReference type="KEGG" id="acip:CBP36_19835"/>
<feature type="region of interest" description="Disordered" evidence="1">
    <location>
        <begin position="1"/>
        <end position="35"/>
    </location>
</feature>
<dbReference type="RefSeq" id="WP_086928990.1">
    <property type="nucleotide sequence ID" value="NZ_CP021363.1"/>
</dbReference>
<protein>
    <recommendedName>
        <fullName evidence="5">Conjugal transfer protein TrbI</fullName>
    </recommendedName>
</protein>
<evidence type="ECO:0000313" key="3">
    <source>
        <dbReference type="EMBL" id="ART61219.1"/>
    </source>
</evidence>
<keyword evidence="4" id="KW-1185">Reference proteome</keyword>
<name>A0A240UJL7_9BURK</name>
<evidence type="ECO:0000313" key="4">
    <source>
        <dbReference type="Proteomes" id="UP000194440"/>
    </source>
</evidence>
<reference evidence="3" key="1">
    <citation type="submission" date="2017-05" db="EMBL/GenBank/DDBJ databases">
        <title>Polyphasic characterization of four soil-derived phenanthrene-degrading Acidovorax strains and proposal of Acidovorax phenanthrenivorans sp. nov.</title>
        <authorList>
            <person name="Singleton D."/>
            <person name="Lee J."/>
            <person name="Dickey A.N."/>
            <person name="Stroud A."/>
            <person name="Scholl E.H."/>
            <person name="Wright F.A."/>
            <person name="Aitken M.D."/>
        </authorList>
    </citation>
    <scope>NUCLEOTIDE SEQUENCE</scope>
    <source>
        <strain evidence="3">P4</strain>
        <plasmid evidence="3">pACP4.1</plasmid>
    </source>
</reference>